<dbReference type="AlphaFoldDB" id="A0A8T3AXE8"/>
<dbReference type="InterPro" id="IPR049163">
    <property type="entry name" value="Pif1-like_2B_dom"/>
</dbReference>
<evidence type="ECO:0000313" key="2">
    <source>
        <dbReference type="EMBL" id="KAI0500979.1"/>
    </source>
</evidence>
<dbReference type="EMBL" id="JAGYWB010000013">
    <property type="protein sequence ID" value="KAI0500979.1"/>
    <property type="molecule type" value="Genomic_DNA"/>
</dbReference>
<name>A0A8T3AXE8_DENNO</name>
<dbReference type="PANTHER" id="PTHR10492:SF57">
    <property type="entry name" value="ATP-DEPENDENT DNA HELICASE"/>
    <property type="match status" value="1"/>
</dbReference>
<reference evidence="2" key="1">
    <citation type="journal article" date="2022" name="Front. Genet.">
        <title>Chromosome-Scale Assembly of the Dendrobium nobile Genome Provides Insights Into the Molecular Mechanism of the Biosynthesis of the Medicinal Active Ingredient of Dendrobium.</title>
        <authorList>
            <person name="Xu Q."/>
            <person name="Niu S.-C."/>
            <person name="Li K.-L."/>
            <person name="Zheng P.-J."/>
            <person name="Zhang X.-J."/>
            <person name="Jia Y."/>
            <person name="Liu Y."/>
            <person name="Niu Y.-X."/>
            <person name="Yu L.-H."/>
            <person name="Chen D.-F."/>
            <person name="Zhang G.-Q."/>
        </authorList>
    </citation>
    <scope>NUCLEOTIDE SEQUENCE</scope>
    <source>
        <tissue evidence="2">Leaf</tissue>
    </source>
</reference>
<sequence length="135" mass="16063">MERAILAIKNEYDNKLNKNVIKYFQREKVVYFSFDSVTNYTSNLYQVKFLNSLTLNGLLTHRHIIKEKCPIMLLRNLHPSNDLYNGIRMICKLFKNNIIIAQISIRQFYKKIIMIPRISLCTSNDEALPFKFKRN</sequence>
<dbReference type="Proteomes" id="UP000829196">
    <property type="component" value="Unassembled WGS sequence"/>
</dbReference>
<organism evidence="2 3">
    <name type="scientific">Dendrobium nobile</name>
    <name type="common">Orchid</name>
    <dbReference type="NCBI Taxonomy" id="94219"/>
    <lineage>
        <taxon>Eukaryota</taxon>
        <taxon>Viridiplantae</taxon>
        <taxon>Streptophyta</taxon>
        <taxon>Embryophyta</taxon>
        <taxon>Tracheophyta</taxon>
        <taxon>Spermatophyta</taxon>
        <taxon>Magnoliopsida</taxon>
        <taxon>Liliopsida</taxon>
        <taxon>Asparagales</taxon>
        <taxon>Orchidaceae</taxon>
        <taxon>Epidendroideae</taxon>
        <taxon>Malaxideae</taxon>
        <taxon>Dendrobiinae</taxon>
        <taxon>Dendrobium</taxon>
    </lineage>
</organism>
<dbReference type="PANTHER" id="PTHR10492">
    <property type="match status" value="1"/>
</dbReference>
<evidence type="ECO:0000259" key="1">
    <source>
        <dbReference type="Pfam" id="PF21530"/>
    </source>
</evidence>
<accession>A0A8T3AXE8</accession>
<protein>
    <recommendedName>
        <fullName evidence="1">DNA helicase Pif1-like 2B domain-containing protein</fullName>
    </recommendedName>
</protein>
<evidence type="ECO:0000313" key="3">
    <source>
        <dbReference type="Proteomes" id="UP000829196"/>
    </source>
</evidence>
<proteinExistence type="predicted"/>
<gene>
    <name evidence="2" type="ORF">KFK09_019197</name>
</gene>
<dbReference type="OrthoDB" id="683365at2759"/>
<feature type="domain" description="DNA helicase Pif1-like 2B" evidence="1">
    <location>
        <begin position="48"/>
        <end position="90"/>
    </location>
</feature>
<dbReference type="SMR" id="A0A8T3AXE8"/>
<comment type="caution">
    <text evidence="2">The sequence shown here is derived from an EMBL/GenBank/DDBJ whole genome shotgun (WGS) entry which is preliminary data.</text>
</comment>
<dbReference type="Pfam" id="PF21530">
    <property type="entry name" value="Pif1_2B_dom"/>
    <property type="match status" value="1"/>
</dbReference>
<keyword evidence="3" id="KW-1185">Reference proteome</keyword>